<accession>A0A0K2SJW5</accession>
<protein>
    <submittedName>
        <fullName evidence="2">Uncharacterized protein</fullName>
    </submittedName>
</protein>
<dbReference type="EMBL" id="AP014924">
    <property type="protein sequence ID" value="BAS27408.1"/>
    <property type="molecule type" value="Genomic_DNA"/>
</dbReference>
<name>A0A0K2SJW5_LIMPI</name>
<dbReference type="Proteomes" id="UP000065807">
    <property type="component" value="Chromosome"/>
</dbReference>
<feature type="compositionally biased region" description="Pro residues" evidence="1">
    <location>
        <begin position="1"/>
        <end position="12"/>
    </location>
</feature>
<dbReference type="KEGG" id="lpil:LIP_1561"/>
<feature type="region of interest" description="Disordered" evidence="1">
    <location>
        <begin position="1"/>
        <end position="70"/>
    </location>
</feature>
<gene>
    <name evidence="2" type="ORF">LIP_1561</name>
</gene>
<dbReference type="AlphaFoldDB" id="A0A0K2SJW5"/>
<reference evidence="3" key="2">
    <citation type="journal article" date="2016" name="Int. J. Syst. Evol. Microbiol.">
        <title>Complete genome sequence and cell structure of Limnochorda pilosa, a Gram-negative spore-former within the phylum Firmicutes.</title>
        <authorList>
            <person name="Watanabe M."/>
            <person name="Kojima H."/>
            <person name="Fukui M."/>
        </authorList>
    </citation>
    <scope>NUCLEOTIDE SEQUENCE [LARGE SCALE GENOMIC DNA]</scope>
    <source>
        <strain evidence="3">HC45</strain>
    </source>
</reference>
<organism evidence="2 3">
    <name type="scientific">Limnochorda pilosa</name>
    <dbReference type="NCBI Taxonomy" id="1555112"/>
    <lineage>
        <taxon>Bacteria</taxon>
        <taxon>Bacillati</taxon>
        <taxon>Bacillota</taxon>
        <taxon>Limnochordia</taxon>
        <taxon>Limnochordales</taxon>
        <taxon>Limnochordaceae</taxon>
        <taxon>Limnochorda</taxon>
    </lineage>
</organism>
<reference evidence="3" key="1">
    <citation type="submission" date="2015-07" db="EMBL/GenBank/DDBJ databases">
        <title>Complete genome sequence and phylogenetic analysis of Limnochorda pilosa.</title>
        <authorList>
            <person name="Watanabe M."/>
            <person name="Kojima H."/>
            <person name="Fukui M."/>
        </authorList>
    </citation>
    <scope>NUCLEOTIDE SEQUENCE [LARGE SCALE GENOMIC DNA]</scope>
    <source>
        <strain evidence="3">HC45</strain>
    </source>
</reference>
<evidence type="ECO:0000313" key="3">
    <source>
        <dbReference type="Proteomes" id="UP000065807"/>
    </source>
</evidence>
<proteinExistence type="predicted"/>
<feature type="compositionally biased region" description="Basic and acidic residues" evidence="1">
    <location>
        <begin position="14"/>
        <end position="26"/>
    </location>
</feature>
<keyword evidence="3" id="KW-1185">Reference proteome</keyword>
<evidence type="ECO:0000256" key="1">
    <source>
        <dbReference type="SAM" id="MobiDB-lite"/>
    </source>
</evidence>
<evidence type="ECO:0000313" key="2">
    <source>
        <dbReference type="EMBL" id="BAS27408.1"/>
    </source>
</evidence>
<sequence length="70" mass="7204">MWPGTPGSPPPGEADIKGRLLYDQARKGPNLEPTACGIETEHPHAPGGGLQEPDDELDGGGLASPVGYEV</sequence>